<name>A0A840TNE5_9BACT</name>
<feature type="transmembrane region" description="Helical" evidence="7">
    <location>
        <begin position="319"/>
        <end position="342"/>
    </location>
</feature>
<feature type="transmembrane region" description="Helical" evidence="7">
    <location>
        <begin position="93"/>
        <end position="118"/>
    </location>
</feature>
<evidence type="ECO:0000256" key="2">
    <source>
        <dbReference type="ARBA" id="ARBA00022448"/>
    </source>
</evidence>
<reference evidence="8 9" key="1">
    <citation type="submission" date="2020-08" db="EMBL/GenBank/DDBJ databases">
        <title>Genomic Encyclopedia of Type Strains, Phase IV (KMG-IV): sequencing the most valuable type-strain genomes for metagenomic binning, comparative biology and taxonomic classification.</title>
        <authorList>
            <person name="Goeker M."/>
        </authorList>
    </citation>
    <scope>NUCLEOTIDE SEQUENCE [LARGE SCALE GENOMIC DNA]</scope>
    <source>
        <strain evidence="8 9">DSM 105074</strain>
    </source>
</reference>
<feature type="transmembrane region" description="Helical" evidence="7">
    <location>
        <begin position="138"/>
        <end position="159"/>
    </location>
</feature>
<evidence type="ECO:0000256" key="7">
    <source>
        <dbReference type="SAM" id="Phobius"/>
    </source>
</evidence>
<keyword evidence="9" id="KW-1185">Reference proteome</keyword>
<feature type="transmembrane region" description="Helical" evidence="7">
    <location>
        <begin position="362"/>
        <end position="384"/>
    </location>
</feature>
<dbReference type="GO" id="GO:0042910">
    <property type="term" value="F:xenobiotic transmembrane transporter activity"/>
    <property type="evidence" value="ECO:0007669"/>
    <property type="project" value="InterPro"/>
</dbReference>
<keyword evidence="6 7" id="KW-0472">Membrane</keyword>
<dbReference type="RefSeq" id="WP_184172151.1">
    <property type="nucleotide sequence ID" value="NZ_JACHGF010000002.1"/>
</dbReference>
<protein>
    <submittedName>
        <fullName evidence="8">Na+-driven multidrug efflux pump</fullName>
    </submittedName>
</protein>
<dbReference type="InterPro" id="IPR048279">
    <property type="entry name" value="MdtK-like"/>
</dbReference>
<evidence type="ECO:0000256" key="1">
    <source>
        <dbReference type="ARBA" id="ARBA00004651"/>
    </source>
</evidence>
<accession>A0A840TNE5</accession>
<feature type="transmembrane region" description="Helical" evidence="7">
    <location>
        <begin position="240"/>
        <end position="261"/>
    </location>
</feature>
<dbReference type="Proteomes" id="UP000557307">
    <property type="component" value="Unassembled WGS sequence"/>
</dbReference>
<keyword evidence="3" id="KW-1003">Cell membrane</keyword>
<evidence type="ECO:0000256" key="6">
    <source>
        <dbReference type="ARBA" id="ARBA00023136"/>
    </source>
</evidence>
<sequence>MRPPNELGKDPIGPLFFRFYGPILVSMLSITTHQLINGLVLGQYLGKEAVAALGLYAPLLLVVMALVLPLMIGSGILFSKRSGAGQHQSAQQLFQFATTLGLVASGLVAASAVFIARPLAAFLAGSENPLLLDYTTDYLFWSLLSLPLLVVRVLWGTFLNNDNAPHISKNASVLSSLLNIALDVLLVIIFPFGVAGAAIATGLSLLVALGYIYVSIRRRNGLLRFTHFQFSLRFGAWKELLGYGFPSFVSELCMALGFLLVNQSLLPYGSLAVATFGVLNFMNNIFLRLFTAAMIAAQPIMAFNLGAGSARRVLSTLRFALLFTMAVGVVVYAFGFFFPNLLLQMFTDNESEAFRQVASDAIRLSFLIYLVAGPNYLLALYLQIMGKVRLSVLYNALKGLGFVGLFLALVPVATNARLEGIWLARPLAELSTLLLLGLYTWYQKAHYYPTELPIPQPTLETTP</sequence>
<feature type="transmembrane region" description="Helical" evidence="7">
    <location>
        <begin position="285"/>
        <end position="307"/>
    </location>
</feature>
<feature type="transmembrane region" description="Helical" evidence="7">
    <location>
        <begin position="396"/>
        <end position="414"/>
    </location>
</feature>
<feature type="transmembrane region" description="Helical" evidence="7">
    <location>
        <begin position="12"/>
        <end position="30"/>
    </location>
</feature>
<dbReference type="PIRSF" id="PIRSF006603">
    <property type="entry name" value="DinF"/>
    <property type="match status" value="1"/>
</dbReference>
<feature type="transmembrane region" description="Helical" evidence="7">
    <location>
        <begin position="50"/>
        <end position="72"/>
    </location>
</feature>
<dbReference type="InterPro" id="IPR002528">
    <property type="entry name" value="MATE_fam"/>
</dbReference>
<comment type="caution">
    <text evidence="8">The sequence shown here is derived from an EMBL/GenBank/DDBJ whole genome shotgun (WGS) entry which is preliminary data.</text>
</comment>
<gene>
    <name evidence="8" type="ORF">HNQ92_001198</name>
</gene>
<feature type="transmembrane region" description="Helical" evidence="7">
    <location>
        <begin position="196"/>
        <end position="214"/>
    </location>
</feature>
<evidence type="ECO:0000313" key="9">
    <source>
        <dbReference type="Proteomes" id="UP000557307"/>
    </source>
</evidence>
<proteinExistence type="predicted"/>
<dbReference type="PANTHER" id="PTHR43823">
    <property type="entry name" value="SPORULATION PROTEIN YKVU"/>
    <property type="match status" value="1"/>
</dbReference>
<dbReference type="InterPro" id="IPR051327">
    <property type="entry name" value="MATE_MepA_subfamily"/>
</dbReference>
<dbReference type="GO" id="GO:0005886">
    <property type="term" value="C:plasma membrane"/>
    <property type="evidence" value="ECO:0007669"/>
    <property type="project" value="UniProtKB-SubCell"/>
</dbReference>
<evidence type="ECO:0000313" key="8">
    <source>
        <dbReference type="EMBL" id="MBB5283072.1"/>
    </source>
</evidence>
<dbReference type="EMBL" id="JACHGF010000002">
    <property type="protein sequence ID" value="MBB5283072.1"/>
    <property type="molecule type" value="Genomic_DNA"/>
</dbReference>
<dbReference type="Pfam" id="PF01554">
    <property type="entry name" value="MatE"/>
    <property type="match status" value="2"/>
</dbReference>
<evidence type="ECO:0000256" key="4">
    <source>
        <dbReference type="ARBA" id="ARBA00022692"/>
    </source>
</evidence>
<keyword evidence="4 7" id="KW-0812">Transmembrane</keyword>
<keyword evidence="2" id="KW-0813">Transport</keyword>
<feature type="transmembrane region" description="Helical" evidence="7">
    <location>
        <begin position="171"/>
        <end position="190"/>
    </location>
</feature>
<comment type="subcellular location">
    <subcellularLocation>
        <location evidence="1">Cell membrane</location>
        <topology evidence="1">Multi-pass membrane protein</topology>
    </subcellularLocation>
</comment>
<evidence type="ECO:0000256" key="5">
    <source>
        <dbReference type="ARBA" id="ARBA00022989"/>
    </source>
</evidence>
<dbReference type="GO" id="GO:0015297">
    <property type="term" value="F:antiporter activity"/>
    <property type="evidence" value="ECO:0007669"/>
    <property type="project" value="InterPro"/>
</dbReference>
<evidence type="ECO:0000256" key="3">
    <source>
        <dbReference type="ARBA" id="ARBA00022475"/>
    </source>
</evidence>
<dbReference type="PANTHER" id="PTHR43823:SF4">
    <property type="entry name" value="SPORULATION PROTEIN YKVU"/>
    <property type="match status" value="1"/>
</dbReference>
<feature type="transmembrane region" description="Helical" evidence="7">
    <location>
        <begin position="420"/>
        <end position="442"/>
    </location>
</feature>
<organism evidence="8 9">
    <name type="scientific">Rhabdobacter roseus</name>
    <dbReference type="NCBI Taxonomy" id="1655419"/>
    <lineage>
        <taxon>Bacteria</taxon>
        <taxon>Pseudomonadati</taxon>
        <taxon>Bacteroidota</taxon>
        <taxon>Cytophagia</taxon>
        <taxon>Cytophagales</taxon>
        <taxon>Cytophagaceae</taxon>
        <taxon>Rhabdobacter</taxon>
    </lineage>
</organism>
<dbReference type="AlphaFoldDB" id="A0A840TNE5"/>
<keyword evidence="5 7" id="KW-1133">Transmembrane helix</keyword>